<name>A0A6G1SCE4_9ACAR</name>
<sequence length="467" mass="51679">MALSRPTNYADEDDLISNEETANQADGRANLPDNVSMSTSLRQVQDPNHPIYTSQWATLFIIVNVTIGVGLLAMPFAMQTAGIVTSIIAQLFFLALTIITCIMCIELTVKSEVGSYHEIIERHCSRFAYQFTQASILLICYGSAVAYIVTIGDQSDRLFSTLYGQNFSETWYLNRKFIMSFFTVLFIKPLCSARTVDFLKYASFLGILSIGFIFVVVAINFKHATNVPSPKYYPGSWADIAFIMPVFCLAYQCHLSLVPVIATIHPRQKPKAFVTLSIAMIVTMLIYSSVSVLAVLSFGALIKKDLIENFSGSDWATLGTIVIVALKCILTVPAAYLPARLSLVDILSATFSRFGRCSEAFKRISVTIVSLNLALINAIFAPNILVVVNLLGCLAVLFVFVLPSMAYLNLVKENRLEKQRGVGGEADIPLYTSKDKMKRMTSYSMIVFGFFMTGVVTYESIKEMIDG</sequence>
<reference evidence="7" key="1">
    <citation type="submission" date="2018-10" db="EMBL/GenBank/DDBJ databases">
        <title>Transcriptome assembly of Aceria tosichella (Wheat curl mite) Type 2.</title>
        <authorList>
            <person name="Scully E.D."/>
            <person name="Geib S.M."/>
            <person name="Palmer N.A."/>
            <person name="Gupta A.K."/>
            <person name="Sarath G."/>
            <person name="Tatineni S."/>
        </authorList>
    </citation>
    <scope>NUCLEOTIDE SEQUENCE</scope>
    <source>
        <strain evidence="7">LincolnNE</strain>
    </source>
</reference>
<dbReference type="EMBL" id="GGYP01002851">
    <property type="protein sequence ID" value="MDE47622.1"/>
    <property type="molecule type" value="Transcribed_RNA"/>
</dbReference>
<keyword evidence="2 5" id="KW-0812">Transmembrane</keyword>
<evidence type="ECO:0000256" key="2">
    <source>
        <dbReference type="ARBA" id="ARBA00022692"/>
    </source>
</evidence>
<gene>
    <name evidence="7" type="primary">slc38a7_0</name>
    <name evidence="7" type="ORF">g.15478</name>
</gene>
<keyword evidence="4 5" id="KW-0472">Membrane</keyword>
<feature type="transmembrane region" description="Helical" evidence="5">
    <location>
        <begin position="198"/>
        <end position="220"/>
    </location>
</feature>
<feature type="transmembrane region" description="Helical" evidence="5">
    <location>
        <begin position="386"/>
        <end position="410"/>
    </location>
</feature>
<evidence type="ECO:0000313" key="7">
    <source>
        <dbReference type="EMBL" id="MDE47622.1"/>
    </source>
</evidence>
<dbReference type="Gene3D" id="1.20.1740.10">
    <property type="entry name" value="Amino acid/polyamine transporter I"/>
    <property type="match status" value="1"/>
</dbReference>
<dbReference type="PANTHER" id="PTHR22950">
    <property type="entry name" value="AMINO ACID TRANSPORTER"/>
    <property type="match status" value="1"/>
</dbReference>
<evidence type="ECO:0000259" key="6">
    <source>
        <dbReference type="Pfam" id="PF01490"/>
    </source>
</evidence>
<feature type="transmembrane region" description="Helical" evidence="5">
    <location>
        <begin position="360"/>
        <end position="380"/>
    </location>
</feature>
<dbReference type="PANTHER" id="PTHR22950:SF652">
    <property type="entry name" value="TRANSMEMBRANE AMINO ACID TRANSPORTER FAMILY PROTEIN"/>
    <property type="match status" value="1"/>
</dbReference>
<dbReference type="GO" id="GO:0016020">
    <property type="term" value="C:membrane"/>
    <property type="evidence" value="ECO:0007669"/>
    <property type="project" value="UniProtKB-SubCell"/>
</dbReference>
<feature type="domain" description="Amino acid transporter transmembrane" evidence="6">
    <location>
        <begin position="53"/>
        <end position="416"/>
    </location>
</feature>
<feature type="transmembrane region" description="Helical" evidence="5">
    <location>
        <begin position="127"/>
        <end position="151"/>
    </location>
</feature>
<evidence type="ECO:0000256" key="5">
    <source>
        <dbReference type="SAM" id="Phobius"/>
    </source>
</evidence>
<feature type="transmembrane region" description="Helical" evidence="5">
    <location>
        <begin position="56"/>
        <end position="77"/>
    </location>
</feature>
<dbReference type="Pfam" id="PF01490">
    <property type="entry name" value="Aa_trans"/>
    <property type="match status" value="1"/>
</dbReference>
<organism evidence="7">
    <name type="scientific">Aceria tosichella</name>
    <name type="common">wheat curl mite</name>
    <dbReference type="NCBI Taxonomy" id="561515"/>
    <lineage>
        <taxon>Eukaryota</taxon>
        <taxon>Metazoa</taxon>
        <taxon>Ecdysozoa</taxon>
        <taxon>Arthropoda</taxon>
        <taxon>Chelicerata</taxon>
        <taxon>Arachnida</taxon>
        <taxon>Acari</taxon>
        <taxon>Acariformes</taxon>
        <taxon>Trombidiformes</taxon>
        <taxon>Prostigmata</taxon>
        <taxon>Eupodina</taxon>
        <taxon>Eriophyoidea</taxon>
        <taxon>Eriophyidae</taxon>
        <taxon>Eriophyinae</taxon>
        <taxon>Aceriini</taxon>
        <taxon>Aceria</taxon>
    </lineage>
</organism>
<feature type="transmembrane region" description="Helical" evidence="5">
    <location>
        <begin position="171"/>
        <end position="191"/>
    </location>
</feature>
<feature type="transmembrane region" description="Helical" evidence="5">
    <location>
        <begin position="443"/>
        <end position="461"/>
    </location>
</feature>
<evidence type="ECO:0000256" key="4">
    <source>
        <dbReference type="ARBA" id="ARBA00023136"/>
    </source>
</evidence>
<dbReference type="AlphaFoldDB" id="A0A6G1SCE4"/>
<feature type="transmembrane region" description="Helical" evidence="5">
    <location>
        <begin position="316"/>
        <end position="339"/>
    </location>
</feature>
<evidence type="ECO:0000256" key="3">
    <source>
        <dbReference type="ARBA" id="ARBA00022989"/>
    </source>
</evidence>
<dbReference type="InterPro" id="IPR013057">
    <property type="entry name" value="AA_transpt_TM"/>
</dbReference>
<feature type="transmembrane region" description="Helical" evidence="5">
    <location>
        <begin position="273"/>
        <end position="296"/>
    </location>
</feature>
<keyword evidence="3 5" id="KW-1133">Transmembrane helix</keyword>
<protein>
    <submittedName>
        <fullName evidence="7">Putative sodium-coupled neutral amino acid transporter 7</fullName>
    </submittedName>
</protein>
<comment type="subcellular location">
    <subcellularLocation>
        <location evidence="1">Membrane</location>
        <topology evidence="1">Multi-pass membrane protein</topology>
    </subcellularLocation>
</comment>
<evidence type="ECO:0000256" key="1">
    <source>
        <dbReference type="ARBA" id="ARBA00004141"/>
    </source>
</evidence>
<dbReference type="GO" id="GO:0015179">
    <property type="term" value="F:L-amino acid transmembrane transporter activity"/>
    <property type="evidence" value="ECO:0007669"/>
    <property type="project" value="TreeGrafter"/>
</dbReference>
<feature type="transmembrane region" description="Helical" evidence="5">
    <location>
        <begin position="240"/>
        <end position="261"/>
    </location>
</feature>
<proteinExistence type="predicted"/>
<accession>A0A6G1SCE4</accession>
<feature type="transmembrane region" description="Helical" evidence="5">
    <location>
        <begin position="83"/>
        <end position="107"/>
    </location>
</feature>